<feature type="region of interest" description="Disordered" evidence="1">
    <location>
        <begin position="262"/>
        <end position="287"/>
    </location>
</feature>
<reference evidence="2" key="2">
    <citation type="submission" date="2015-06" db="UniProtKB">
        <authorList>
            <consortium name="EnsemblProtists"/>
        </authorList>
    </citation>
    <scope>IDENTIFICATION</scope>
    <source>
        <strain evidence="2">Pr102</strain>
    </source>
</reference>
<organism evidence="2 3">
    <name type="scientific">Phytophthora ramorum</name>
    <name type="common">Sudden oak death agent</name>
    <dbReference type="NCBI Taxonomy" id="164328"/>
    <lineage>
        <taxon>Eukaryota</taxon>
        <taxon>Sar</taxon>
        <taxon>Stramenopiles</taxon>
        <taxon>Oomycota</taxon>
        <taxon>Peronosporomycetes</taxon>
        <taxon>Peronosporales</taxon>
        <taxon>Peronosporaceae</taxon>
        <taxon>Phytophthora</taxon>
    </lineage>
</organism>
<protein>
    <submittedName>
        <fullName evidence="2">Uncharacterized protein</fullName>
    </submittedName>
</protein>
<dbReference type="EnsemblProtists" id="Phyra79333">
    <property type="protein sequence ID" value="Phyra79333"/>
    <property type="gene ID" value="Phyra79333"/>
</dbReference>
<evidence type="ECO:0000313" key="3">
    <source>
        <dbReference type="Proteomes" id="UP000005238"/>
    </source>
</evidence>
<dbReference type="PANTHER" id="PTHR33946:SF4">
    <property type="entry name" value="COAGULATION FACTOR XI"/>
    <property type="match status" value="1"/>
</dbReference>
<accession>H3GR52</accession>
<sequence length="309" mass="33616">MAIVQSDASSLVDGVFVSSFGHGKLEAGCQSAMDSVNTASVEGTIMYVQAEGINVNVRAEDERCERKSGMANIVFYEMLIIQTNESLVQFQGSWGKTPEYGPMLPMDGGSCNLLSGNEEFPPGCLQFNGDQGQQNVGPFVGAGIKDDDVRAPYPDYYWFSFPGTCLLDLMGVDCTFAYNILDWVTIDDLVSITSIENADTGLTYANFTEWCTADSNNTEFDADVETGEMDAGLPFWENPLNSMASADRVLAMIARYLSGGRGRPPYSNRHRSSGEDQRNSSARFVRAGTRTSRESVVAAAMVSFSDNLV</sequence>
<evidence type="ECO:0000313" key="2">
    <source>
        <dbReference type="EnsemblProtists" id="Phyra79333"/>
    </source>
</evidence>
<evidence type="ECO:0000256" key="1">
    <source>
        <dbReference type="SAM" id="MobiDB-lite"/>
    </source>
</evidence>
<dbReference type="HOGENOM" id="CLU_901591_0_0_1"/>
<dbReference type="VEuPathDB" id="FungiDB:KRP23_4095"/>
<dbReference type="AlphaFoldDB" id="H3GR52"/>
<name>H3GR52_PHYRM</name>
<keyword evidence="3" id="KW-1185">Reference proteome</keyword>
<dbReference type="PANTHER" id="PTHR33946">
    <property type="match status" value="1"/>
</dbReference>
<reference evidence="3" key="1">
    <citation type="journal article" date="2006" name="Science">
        <title>Phytophthora genome sequences uncover evolutionary origins and mechanisms of pathogenesis.</title>
        <authorList>
            <person name="Tyler B.M."/>
            <person name="Tripathy S."/>
            <person name="Zhang X."/>
            <person name="Dehal P."/>
            <person name="Jiang R.H."/>
            <person name="Aerts A."/>
            <person name="Arredondo F.D."/>
            <person name="Baxter L."/>
            <person name="Bensasson D."/>
            <person name="Beynon J.L."/>
            <person name="Chapman J."/>
            <person name="Damasceno C.M."/>
            <person name="Dorrance A.E."/>
            <person name="Dou D."/>
            <person name="Dickerman A.W."/>
            <person name="Dubchak I.L."/>
            <person name="Garbelotto M."/>
            <person name="Gijzen M."/>
            <person name="Gordon S.G."/>
            <person name="Govers F."/>
            <person name="Grunwald N.J."/>
            <person name="Huang W."/>
            <person name="Ivors K.L."/>
            <person name="Jones R.W."/>
            <person name="Kamoun S."/>
            <person name="Krampis K."/>
            <person name="Lamour K.H."/>
            <person name="Lee M.K."/>
            <person name="McDonald W.H."/>
            <person name="Medina M."/>
            <person name="Meijer H.J."/>
            <person name="Nordberg E.K."/>
            <person name="Maclean D.J."/>
            <person name="Ospina-Giraldo M.D."/>
            <person name="Morris P.F."/>
            <person name="Phuntumart V."/>
            <person name="Putnam N.H."/>
            <person name="Rash S."/>
            <person name="Rose J.K."/>
            <person name="Sakihama Y."/>
            <person name="Salamov A.A."/>
            <person name="Savidor A."/>
            <person name="Scheuring C.F."/>
            <person name="Smith B.M."/>
            <person name="Sobral B.W."/>
            <person name="Terry A."/>
            <person name="Torto-Alalibo T.A."/>
            <person name="Win J."/>
            <person name="Xu Z."/>
            <person name="Zhang H."/>
            <person name="Grigoriev I.V."/>
            <person name="Rokhsar D.S."/>
            <person name="Boore J.L."/>
        </authorList>
    </citation>
    <scope>NUCLEOTIDE SEQUENCE [LARGE SCALE GENOMIC DNA]</scope>
    <source>
        <strain evidence="3">Pr102</strain>
    </source>
</reference>
<dbReference type="EMBL" id="DS566036">
    <property type="status" value="NOT_ANNOTATED_CDS"/>
    <property type="molecule type" value="Genomic_DNA"/>
</dbReference>
<dbReference type="InParanoid" id="H3GR52"/>
<dbReference type="Proteomes" id="UP000005238">
    <property type="component" value="Unassembled WGS sequence"/>
</dbReference>
<dbReference type="eggNOG" id="ENOG502RS9J">
    <property type="taxonomic scope" value="Eukaryota"/>
</dbReference>
<dbReference type="STRING" id="164328.H3GR52"/>
<dbReference type="VEuPathDB" id="FungiDB:KRP22_2651"/>
<proteinExistence type="predicted"/>